<dbReference type="RefSeq" id="WP_091296400.1">
    <property type="nucleotide sequence ID" value="NZ_FOCE01000001.1"/>
</dbReference>
<dbReference type="AlphaFoldDB" id="A0A1H7ZJM4"/>
<dbReference type="Proteomes" id="UP000198761">
    <property type="component" value="Unassembled WGS sequence"/>
</dbReference>
<sequence>MQTQFQPIIHKTRLQQLALHVARSGLCLNDTVELRREGDDIVVLARLHRPFLGLIPRRRQTRLGLLGPHAVALVAPLIDRDAPLRARIVGLTPEHLAGATGPEVHVSVWSVPEPVLFRPPPFGQVPGA</sequence>
<name>A0A1H7ZJM4_9RHOB</name>
<organism evidence="1 2">
    <name type="scientific">Gemmobacter aquatilis</name>
    <dbReference type="NCBI Taxonomy" id="933059"/>
    <lineage>
        <taxon>Bacteria</taxon>
        <taxon>Pseudomonadati</taxon>
        <taxon>Pseudomonadota</taxon>
        <taxon>Alphaproteobacteria</taxon>
        <taxon>Rhodobacterales</taxon>
        <taxon>Paracoccaceae</taxon>
        <taxon>Gemmobacter</taxon>
    </lineage>
</organism>
<gene>
    <name evidence="1" type="ORF">SAMN04488103_101551</name>
</gene>
<reference evidence="1 2" key="1">
    <citation type="submission" date="2016-10" db="EMBL/GenBank/DDBJ databases">
        <authorList>
            <person name="de Groot N.N."/>
        </authorList>
    </citation>
    <scope>NUCLEOTIDE SEQUENCE [LARGE SCALE GENOMIC DNA]</scope>
    <source>
        <strain evidence="1 2">DSM 3857</strain>
    </source>
</reference>
<evidence type="ECO:0000313" key="2">
    <source>
        <dbReference type="Proteomes" id="UP000198761"/>
    </source>
</evidence>
<accession>A0A1H7ZJM4</accession>
<dbReference type="EMBL" id="FOCE01000001">
    <property type="protein sequence ID" value="SEM58525.1"/>
    <property type="molecule type" value="Genomic_DNA"/>
</dbReference>
<evidence type="ECO:0000313" key="1">
    <source>
        <dbReference type="EMBL" id="SEM58525.1"/>
    </source>
</evidence>
<keyword evidence="2" id="KW-1185">Reference proteome</keyword>
<dbReference type="OrthoDB" id="7689785at2"/>
<proteinExistence type="predicted"/>
<protein>
    <submittedName>
        <fullName evidence="1">Uncharacterized protein</fullName>
    </submittedName>
</protein>